<feature type="transmembrane region" description="Helical" evidence="1">
    <location>
        <begin position="343"/>
        <end position="363"/>
    </location>
</feature>
<feature type="transmembrane region" description="Helical" evidence="1">
    <location>
        <begin position="182"/>
        <end position="201"/>
    </location>
</feature>
<feature type="transmembrane region" description="Helical" evidence="1">
    <location>
        <begin position="242"/>
        <end position="261"/>
    </location>
</feature>
<gene>
    <name evidence="2" type="ORF">C7435_0900</name>
</gene>
<feature type="transmembrane region" description="Helical" evidence="1">
    <location>
        <begin position="28"/>
        <end position="52"/>
    </location>
</feature>
<keyword evidence="1" id="KW-1133">Transmembrane helix</keyword>
<protein>
    <submittedName>
        <fullName evidence="2">Uncharacterized protein</fullName>
    </submittedName>
</protein>
<keyword evidence="1" id="KW-0812">Transmembrane</keyword>
<dbReference type="EMBL" id="RBIM01000002">
    <property type="protein sequence ID" value="RKR02955.1"/>
    <property type="molecule type" value="Genomic_DNA"/>
</dbReference>
<sequence length="392" mass="41056">MTDTSEVRASSARPSDEMLPFLNNFHDIFTTIGVLILLAGLGAGAGQVMAGLGLEEGEQAFQNALMALIGGIAIFTWLLSALLVGKQRRILPGIVLSSVFGVTTMIVLVWGYAQFLIHGAGISEESFELAGAGVDDMEFGREAVMMVLAQLPVSIRFMPIVFGLAFLLPVTAYYVSYRLPFAGGLMGVGLVLTAVMTLLAVDPYTVIIWSPSINVAAGGALLLAGILFDARDPGRETRLSGTAFWLHFFAAPVLLGAVLNFTQTGMTLQESDFANPENLNLFAAMASDSAESMRLAITALTVIGLFALVSLLINRRALIVSGLVTAGVSIGVIVNGSDLGAGAVVAVTLLVLGAIVVLLGAAWNPVRRILLMPIPQVGPLGRIFPPVSTAEG</sequence>
<evidence type="ECO:0000313" key="3">
    <source>
        <dbReference type="Proteomes" id="UP000273675"/>
    </source>
</evidence>
<dbReference type="OrthoDB" id="9770600at2"/>
<keyword evidence="1" id="KW-0472">Membrane</keyword>
<feature type="transmembrane region" description="Helical" evidence="1">
    <location>
        <begin position="295"/>
        <end position="313"/>
    </location>
</feature>
<feature type="transmembrane region" description="Helical" evidence="1">
    <location>
        <begin position="207"/>
        <end position="230"/>
    </location>
</feature>
<feature type="transmembrane region" description="Helical" evidence="1">
    <location>
        <begin position="318"/>
        <end position="337"/>
    </location>
</feature>
<feature type="transmembrane region" description="Helical" evidence="1">
    <location>
        <begin position="155"/>
        <end position="175"/>
    </location>
</feature>
<reference evidence="2 3" key="1">
    <citation type="submission" date="2018-10" db="EMBL/GenBank/DDBJ databases">
        <title>Genomic Encyclopedia of Type Strains, Phase IV (KMG-IV): sequencing the most valuable type-strain genomes for metagenomic binning, comparative biology and taxonomic classification.</title>
        <authorList>
            <person name="Goeker M."/>
        </authorList>
    </citation>
    <scope>NUCLEOTIDE SEQUENCE [LARGE SCALE GENOMIC DNA]</scope>
    <source>
        <strain evidence="2 3">DSM 4734</strain>
    </source>
</reference>
<feature type="transmembrane region" description="Helical" evidence="1">
    <location>
        <begin position="64"/>
        <end position="84"/>
    </location>
</feature>
<accession>A0A495DK16</accession>
<organism evidence="2 3">
    <name type="scientific">Maricaulis maris</name>
    <dbReference type="NCBI Taxonomy" id="74318"/>
    <lineage>
        <taxon>Bacteria</taxon>
        <taxon>Pseudomonadati</taxon>
        <taxon>Pseudomonadota</taxon>
        <taxon>Alphaproteobacteria</taxon>
        <taxon>Maricaulales</taxon>
        <taxon>Maricaulaceae</taxon>
        <taxon>Maricaulis</taxon>
    </lineage>
</organism>
<feature type="transmembrane region" description="Helical" evidence="1">
    <location>
        <begin position="91"/>
        <end position="113"/>
    </location>
</feature>
<dbReference type="Proteomes" id="UP000273675">
    <property type="component" value="Unassembled WGS sequence"/>
</dbReference>
<dbReference type="AlphaFoldDB" id="A0A495DK16"/>
<name>A0A495DK16_9PROT</name>
<dbReference type="RefSeq" id="WP_121210204.1">
    <property type="nucleotide sequence ID" value="NZ_RBIM01000002.1"/>
</dbReference>
<comment type="caution">
    <text evidence="2">The sequence shown here is derived from an EMBL/GenBank/DDBJ whole genome shotgun (WGS) entry which is preliminary data.</text>
</comment>
<evidence type="ECO:0000313" key="2">
    <source>
        <dbReference type="EMBL" id="RKR02955.1"/>
    </source>
</evidence>
<proteinExistence type="predicted"/>
<evidence type="ECO:0000256" key="1">
    <source>
        <dbReference type="SAM" id="Phobius"/>
    </source>
</evidence>